<evidence type="ECO:0000256" key="1">
    <source>
        <dbReference type="SAM" id="MobiDB-lite"/>
    </source>
</evidence>
<keyword evidence="3" id="KW-1185">Reference proteome</keyword>
<feature type="compositionally biased region" description="Basic and acidic residues" evidence="1">
    <location>
        <begin position="156"/>
        <end position="178"/>
    </location>
</feature>
<sequence>MTFTLEAAAVHVGGLDRQNKVCTCSRPSIFSPGCIGRIHERTNFSSFSFTLYWIMSGRTRSMWRAVLKESKVSSFYSKPMILYWMGQAAYHNTKFTLWLASKQAFVAHKQRTKVNISWTTRFLLLFGECECTPGRHVNKEQLPNNALSTMTAPARSRHEPLPHPTRSDTRRLRGDHTRRVSHRNQRNGHRDDPNDPTRQG</sequence>
<evidence type="ECO:0000313" key="2">
    <source>
        <dbReference type="EMBL" id="KAK8163848.1"/>
    </source>
</evidence>
<dbReference type="Proteomes" id="UP001456524">
    <property type="component" value="Unassembled WGS sequence"/>
</dbReference>
<feature type="region of interest" description="Disordered" evidence="1">
    <location>
        <begin position="150"/>
        <end position="200"/>
    </location>
</feature>
<gene>
    <name evidence="2" type="ORF">IWX90DRAFT_241409</name>
</gene>
<feature type="compositionally biased region" description="Basic and acidic residues" evidence="1">
    <location>
        <begin position="188"/>
        <end position="200"/>
    </location>
</feature>
<protein>
    <submittedName>
        <fullName evidence="2">Uncharacterized protein</fullName>
    </submittedName>
</protein>
<evidence type="ECO:0000313" key="3">
    <source>
        <dbReference type="Proteomes" id="UP001456524"/>
    </source>
</evidence>
<reference evidence="2 3" key="1">
    <citation type="journal article" date="2022" name="G3 (Bethesda)">
        <title>Enemy or ally: a genomic approach to elucidate the lifestyle of Phyllosticta citrichinaensis.</title>
        <authorList>
            <person name="Buijs V.A."/>
            <person name="Groenewald J.Z."/>
            <person name="Haridas S."/>
            <person name="LaButti K.M."/>
            <person name="Lipzen A."/>
            <person name="Martin F.M."/>
            <person name="Barry K."/>
            <person name="Grigoriev I.V."/>
            <person name="Crous P.W."/>
            <person name="Seidl M.F."/>
        </authorList>
    </citation>
    <scope>NUCLEOTIDE SEQUENCE [LARGE SCALE GENOMIC DNA]</scope>
    <source>
        <strain evidence="2 3">CBS 129764</strain>
    </source>
</reference>
<accession>A0ABR1XQB9</accession>
<proteinExistence type="predicted"/>
<name>A0ABR1XQB9_9PEZI</name>
<organism evidence="2 3">
    <name type="scientific">Phyllosticta citrichinensis</name>
    <dbReference type="NCBI Taxonomy" id="1130410"/>
    <lineage>
        <taxon>Eukaryota</taxon>
        <taxon>Fungi</taxon>
        <taxon>Dikarya</taxon>
        <taxon>Ascomycota</taxon>
        <taxon>Pezizomycotina</taxon>
        <taxon>Dothideomycetes</taxon>
        <taxon>Dothideomycetes incertae sedis</taxon>
        <taxon>Botryosphaeriales</taxon>
        <taxon>Phyllostictaceae</taxon>
        <taxon>Phyllosticta</taxon>
    </lineage>
</organism>
<comment type="caution">
    <text evidence="2">The sequence shown here is derived from an EMBL/GenBank/DDBJ whole genome shotgun (WGS) entry which is preliminary data.</text>
</comment>
<dbReference type="EMBL" id="JBBWUH010000006">
    <property type="protein sequence ID" value="KAK8163848.1"/>
    <property type="molecule type" value="Genomic_DNA"/>
</dbReference>